<sequence>MPAAEEERDLLEHYVEAAAPFLALHPQLLAPREVLEHTAQFAYHPLVQQLGCYVLDDANTSDHHLLATRSPLAGCVLFLSHDGDTRAVFDSATSFLVALQQAQASDQEVSDLHPALSPLAQDQDALGACIHRLLDDQEWNDVVVALIPSLSLEDKDLLHRLVADDDFFLGEAVAMAIQKRPDQALLTMAQLAAAHAHPQVARAGKLAVKRIHQLGRRPQ</sequence>
<evidence type="ECO:0000313" key="2">
    <source>
        <dbReference type="Proteomes" id="UP001058290"/>
    </source>
</evidence>
<dbReference type="EMBL" id="CP104377">
    <property type="protein sequence ID" value="UXC19879.1"/>
    <property type="molecule type" value="Genomic_DNA"/>
</dbReference>
<dbReference type="RefSeq" id="WP_260719748.1">
    <property type="nucleotide sequence ID" value="NZ_CP104377.1"/>
</dbReference>
<proteinExistence type="predicted"/>
<gene>
    <name evidence="1" type="ORF">N4T19_07190</name>
</gene>
<dbReference type="Proteomes" id="UP001058290">
    <property type="component" value="Chromosome"/>
</dbReference>
<protein>
    <recommendedName>
        <fullName evidence="3">HEAT repeat domain-containing protein</fullName>
    </recommendedName>
</protein>
<name>A0ABY6A1P2_9BURK</name>
<reference evidence="1" key="1">
    <citation type="submission" date="2022-09" db="EMBL/GenBank/DDBJ databases">
        <title>Bacterial diversity in gut of crayfish and pufferfish.</title>
        <authorList>
            <person name="Huang Y."/>
        </authorList>
    </citation>
    <scope>NUCLEOTIDE SEQUENCE</scope>
    <source>
        <strain evidence="1">PR12</strain>
    </source>
</reference>
<keyword evidence="2" id="KW-1185">Reference proteome</keyword>
<evidence type="ECO:0000313" key="1">
    <source>
        <dbReference type="EMBL" id="UXC19879.1"/>
    </source>
</evidence>
<evidence type="ECO:0008006" key="3">
    <source>
        <dbReference type="Google" id="ProtNLM"/>
    </source>
</evidence>
<accession>A0ABY6A1P2</accession>
<organism evidence="1 2">
    <name type="scientific">Comamonas squillarum</name>
    <dbReference type="NCBI Taxonomy" id="2977320"/>
    <lineage>
        <taxon>Bacteria</taxon>
        <taxon>Pseudomonadati</taxon>
        <taxon>Pseudomonadota</taxon>
        <taxon>Betaproteobacteria</taxon>
        <taxon>Burkholderiales</taxon>
        <taxon>Comamonadaceae</taxon>
        <taxon>Comamonas</taxon>
    </lineage>
</organism>